<protein>
    <recommendedName>
        <fullName evidence="1">Death domain-containing protein</fullName>
    </recommendedName>
</protein>
<dbReference type="SMART" id="SM00005">
    <property type="entry name" value="DEATH"/>
    <property type="match status" value="1"/>
</dbReference>
<dbReference type="Gene3D" id="1.10.533.10">
    <property type="entry name" value="Death Domain, Fas"/>
    <property type="match status" value="1"/>
</dbReference>
<dbReference type="Pfam" id="PF00531">
    <property type="entry name" value="Death"/>
    <property type="match status" value="1"/>
</dbReference>
<proteinExistence type="predicted"/>
<dbReference type="PROSITE" id="PS50017">
    <property type="entry name" value="DEATH_DOMAIN"/>
    <property type="match status" value="1"/>
</dbReference>
<dbReference type="InterPro" id="IPR011029">
    <property type="entry name" value="DEATH-like_dom_sf"/>
</dbReference>
<dbReference type="EMBL" id="KQ459589">
    <property type="protein sequence ID" value="KPI97676.1"/>
    <property type="molecule type" value="Genomic_DNA"/>
</dbReference>
<dbReference type="AlphaFoldDB" id="A0A194PWC2"/>
<reference evidence="2 3" key="1">
    <citation type="journal article" date="2015" name="Nat. Commun.">
        <title>Outbred genome sequencing and CRISPR/Cas9 gene editing in butterflies.</title>
        <authorList>
            <person name="Li X."/>
            <person name="Fan D."/>
            <person name="Zhang W."/>
            <person name="Liu G."/>
            <person name="Zhang L."/>
            <person name="Zhao L."/>
            <person name="Fang X."/>
            <person name="Chen L."/>
            <person name="Dong Y."/>
            <person name="Chen Y."/>
            <person name="Ding Y."/>
            <person name="Zhao R."/>
            <person name="Feng M."/>
            <person name="Zhu Y."/>
            <person name="Feng Y."/>
            <person name="Jiang X."/>
            <person name="Zhu D."/>
            <person name="Xiang H."/>
            <person name="Feng X."/>
            <person name="Li S."/>
            <person name="Wang J."/>
            <person name="Zhang G."/>
            <person name="Kronforst M.R."/>
            <person name="Wang W."/>
        </authorList>
    </citation>
    <scope>NUCLEOTIDE SEQUENCE [LARGE SCALE GENOMIC DNA]</scope>
    <source>
        <strain evidence="2">Ya'a_city_454_Px</strain>
        <tissue evidence="2">Whole body</tissue>
    </source>
</reference>
<dbReference type="GO" id="GO:0007165">
    <property type="term" value="P:signal transduction"/>
    <property type="evidence" value="ECO:0007669"/>
    <property type="project" value="InterPro"/>
</dbReference>
<dbReference type="InterPro" id="IPR000488">
    <property type="entry name" value="Death_dom"/>
</dbReference>
<feature type="domain" description="Death" evidence="1">
    <location>
        <begin position="144"/>
        <end position="208"/>
    </location>
</feature>
<evidence type="ECO:0000313" key="2">
    <source>
        <dbReference type="EMBL" id="KPI97676.1"/>
    </source>
</evidence>
<gene>
    <name evidence="2" type="ORF">RR46_07423</name>
</gene>
<dbReference type="Proteomes" id="UP000053268">
    <property type="component" value="Unassembled WGS sequence"/>
</dbReference>
<evidence type="ECO:0000259" key="1">
    <source>
        <dbReference type="PROSITE" id="PS50017"/>
    </source>
</evidence>
<organism evidence="2 3">
    <name type="scientific">Papilio xuthus</name>
    <name type="common">Asian swallowtail butterfly</name>
    <dbReference type="NCBI Taxonomy" id="66420"/>
    <lineage>
        <taxon>Eukaryota</taxon>
        <taxon>Metazoa</taxon>
        <taxon>Ecdysozoa</taxon>
        <taxon>Arthropoda</taxon>
        <taxon>Hexapoda</taxon>
        <taxon>Insecta</taxon>
        <taxon>Pterygota</taxon>
        <taxon>Neoptera</taxon>
        <taxon>Endopterygota</taxon>
        <taxon>Lepidoptera</taxon>
        <taxon>Glossata</taxon>
        <taxon>Ditrysia</taxon>
        <taxon>Papilionoidea</taxon>
        <taxon>Papilionidae</taxon>
        <taxon>Papilioninae</taxon>
        <taxon>Papilio</taxon>
    </lineage>
</organism>
<accession>A0A194PWC2</accession>
<dbReference type="STRING" id="66420.A0A194PWC2"/>
<evidence type="ECO:0000313" key="3">
    <source>
        <dbReference type="Proteomes" id="UP000053268"/>
    </source>
</evidence>
<sequence>MSNFNRRKMGIAQKYNISPFYACPTLLNPFSLPILFLLRREFQLKIRRNGLRSYIELDRKDSYLEYLKDYDNADTISIDTLALEEAVQDEREREILELSTLSKKVCFLHTSILYYRNAKSKLGATCHEAWRTLIKKIGGTPNTWRELGYSLGISQDDLDYIMSTVKEDPADTVLKVFMQNENATLDKILDALVKMKRFDILKSIDDPFSILSQCFYKEDSGYHSGSKTSGTREIISFTKNLPNDLPPALNKSMVIKESKRPDKPTLRPPVKTDDTKIEKDHPILILTFTEDGWATAVNIKQYVENWTDVPAVSVITLNERRDEVYRNPEKFIREYFEKADYIVPIITTGYLNEIRSHTPRVHNTIDNLDFKYASFIYKLIINHYIHASGCLNIKVRSVLPQNAEVNVLTDIRMYPDLTPWTYEENFDETFKVFLNKEFLTL</sequence>
<keyword evidence="3" id="KW-1185">Reference proteome</keyword>
<name>A0A194PWC2_PAPXU</name>
<dbReference type="SUPFAM" id="SSF47986">
    <property type="entry name" value="DEATH domain"/>
    <property type="match status" value="1"/>
</dbReference>